<organism evidence="12 13">
    <name type="scientific">Chilo suppressalis</name>
    <name type="common">Asiatic rice borer moth</name>
    <dbReference type="NCBI Taxonomy" id="168631"/>
    <lineage>
        <taxon>Eukaryota</taxon>
        <taxon>Metazoa</taxon>
        <taxon>Ecdysozoa</taxon>
        <taxon>Arthropoda</taxon>
        <taxon>Hexapoda</taxon>
        <taxon>Insecta</taxon>
        <taxon>Pterygota</taxon>
        <taxon>Neoptera</taxon>
        <taxon>Endopterygota</taxon>
        <taxon>Lepidoptera</taxon>
        <taxon>Glossata</taxon>
        <taxon>Ditrysia</taxon>
        <taxon>Pyraloidea</taxon>
        <taxon>Crambidae</taxon>
        <taxon>Crambinae</taxon>
        <taxon>Chilo</taxon>
    </lineage>
</organism>
<accession>A0ABN8ED54</accession>
<dbReference type="SMART" id="SM00702">
    <property type="entry name" value="P4Hc"/>
    <property type="match status" value="1"/>
</dbReference>
<dbReference type="PANTHER" id="PTHR12117">
    <property type="entry name" value="HISTONE ACETYLTRANSFERASE COMPLEX"/>
    <property type="match status" value="1"/>
</dbReference>
<comment type="similarity">
    <text evidence="2">Belongs to the TPA1 family.</text>
</comment>
<feature type="compositionally biased region" description="Acidic residues" evidence="10">
    <location>
        <begin position="554"/>
        <end position="563"/>
    </location>
</feature>
<dbReference type="InterPro" id="IPR006620">
    <property type="entry name" value="Pro_4_hyd_alph"/>
</dbReference>
<protein>
    <recommendedName>
        <fullName evidence="8">uS12 prolyl 3-hydroxylase</fullName>
    </recommendedName>
</protein>
<evidence type="ECO:0000256" key="1">
    <source>
        <dbReference type="ARBA" id="ARBA00001961"/>
    </source>
</evidence>
<proteinExistence type="inferred from homology"/>
<feature type="compositionally biased region" description="Low complexity" evidence="10">
    <location>
        <begin position="79"/>
        <end position="95"/>
    </location>
</feature>
<gene>
    <name evidence="12" type="ORF">CHILSU_LOCUS750</name>
</gene>
<evidence type="ECO:0000256" key="4">
    <source>
        <dbReference type="ARBA" id="ARBA00022896"/>
    </source>
</evidence>
<keyword evidence="7" id="KW-0408">Iron</keyword>
<evidence type="ECO:0000256" key="10">
    <source>
        <dbReference type="SAM" id="MobiDB-lite"/>
    </source>
</evidence>
<evidence type="ECO:0000256" key="6">
    <source>
        <dbReference type="ARBA" id="ARBA00023002"/>
    </source>
</evidence>
<dbReference type="Pfam" id="PF13661">
    <property type="entry name" value="2OG-FeII_Oxy_4"/>
    <property type="match status" value="2"/>
</dbReference>
<keyword evidence="3" id="KW-0479">Metal-binding</keyword>
<dbReference type="InterPro" id="IPR019601">
    <property type="entry name" value="Oxoglutarate/Fe-dep_Oase_C"/>
</dbReference>
<dbReference type="InterPro" id="IPR005123">
    <property type="entry name" value="Oxoglu/Fe-dep_dioxygenase_dom"/>
</dbReference>
<dbReference type="InterPro" id="IPR039558">
    <property type="entry name" value="TPA1/OFD1_N"/>
</dbReference>
<keyword evidence="6" id="KW-0560">Oxidoreductase</keyword>
<evidence type="ECO:0000256" key="8">
    <source>
        <dbReference type="ARBA" id="ARBA00029938"/>
    </source>
</evidence>
<evidence type="ECO:0000313" key="13">
    <source>
        <dbReference type="Proteomes" id="UP001153292"/>
    </source>
</evidence>
<evidence type="ECO:0000259" key="11">
    <source>
        <dbReference type="PROSITE" id="PS51471"/>
    </source>
</evidence>
<evidence type="ECO:0000256" key="3">
    <source>
        <dbReference type="ARBA" id="ARBA00022723"/>
    </source>
</evidence>
<keyword evidence="13" id="KW-1185">Reference proteome</keyword>
<evidence type="ECO:0000256" key="7">
    <source>
        <dbReference type="ARBA" id="ARBA00023004"/>
    </source>
</evidence>
<dbReference type="PANTHER" id="PTHR12117:SF0">
    <property type="entry name" value="PROLYL 3-HYDROXYLASE OGFOD1"/>
    <property type="match status" value="1"/>
</dbReference>
<dbReference type="EMBL" id="OU963894">
    <property type="protein sequence ID" value="CAH0664625.1"/>
    <property type="molecule type" value="Genomic_DNA"/>
</dbReference>
<feature type="region of interest" description="Disordered" evidence="10">
    <location>
        <begin position="554"/>
        <end position="581"/>
    </location>
</feature>
<dbReference type="Pfam" id="PF10637">
    <property type="entry name" value="Ofd1_CTDD"/>
    <property type="match status" value="1"/>
</dbReference>
<evidence type="ECO:0000256" key="5">
    <source>
        <dbReference type="ARBA" id="ARBA00022964"/>
    </source>
</evidence>
<feature type="region of interest" description="Disordered" evidence="10">
    <location>
        <begin position="1"/>
        <end position="100"/>
    </location>
</feature>
<comment type="cofactor">
    <cofactor evidence="1">
        <name>L-ascorbate</name>
        <dbReference type="ChEBI" id="CHEBI:38290"/>
    </cofactor>
</comment>
<feature type="domain" description="Fe2OG dioxygenase" evidence="11">
    <location>
        <begin position="242"/>
        <end position="376"/>
    </location>
</feature>
<dbReference type="PROSITE" id="PS51471">
    <property type="entry name" value="FE2OG_OXY"/>
    <property type="match status" value="1"/>
</dbReference>
<evidence type="ECO:0000256" key="2">
    <source>
        <dbReference type="ARBA" id="ARBA00007443"/>
    </source>
</evidence>
<comment type="catalytic activity">
    <reaction evidence="9">
        <text>[ribosomal protein uS12]-L-proline + 2-oxoglutarate + O2 = [ribosomal protein uS12]-(3S)-3-hydroxy-L-proline + succinate + CO2</text>
        <dbReference type="Rhea" id="RHEA:54156"/>
        <dbReference type="Rhea" id="RHEA-COMP:13816"/>
        <dbReference type="Rhea" id="RHEA-COMP:13818"/>
        <dbReference type="ChEBI" id="CHEBI:15379"/>
        <dbReference type="ChEBI" id="CHEBI:16526"/>
        <dbReference type="ChEBI" id="CHEBI:16810"/>
        <dbReference type="ChEBI" id="CHEBI:30031"/>
        <dbReference type="ChEBI" id="CHEBI:50342"/>
        <dbReference type="ChEBI" id="CHEBI:85428"/>
    </reaction>
</comment>
<feature type="compositionally biased region" description="Gly residues" evidence="10">
    <location>
        <begin position="572"/>
        <end position="581"/>
    </location>
</feature>
<dbReference type="Gene3D" id="2.60.120.620">
    <property type="entry name" value="q2cbj1_9rhob like domain"/>
    <property type="match status" value="2"/>
</dbReference>
<name>A0ABN8ED54_CHISP</name>
<dbReference type="InterPro" id="IPR051842">
    <property type="entry name" value="uS12_prolyl_hydroxylase"/>
</dbReference>
<evidence type="ECO:0000313" key="12">
    <source>
        <dbReference type="EMBL" id="CAH0664625.1"/>
    </source>
</evidence>
<reference evidence="12" key="1">
    <citation type="submission" date="2021-12" db="EMBL/GenBank/DDBJ databases">
        <authorList>
            <person name="King R."/>
        </authorList>
    </citation>
    <scope>NUCLEOTIDE SEQUENCE</scope>
</reference>
<sequence>MSSPSKENEEPSSSGAGMQEETGISGGESASAEAPRPPAKRPLSTAVIEISDTDSDDSDVCAVNSYQASVDEVKRIRGDYSSSSSSSSDYSSDSESPWEDDSIVIEDNKADIKPIKAQLNPRANRMDDPKLNPAFKVQENKDNLAANWKELKDFTNGDITLTCEPFRICLLKNFLANPEIINNMVDDMNTLDWERKKMDLYEFHQTADLASLTWQRSIRGIYELLKTEIMSWVSEVTGMELSSVSASCSLYGPGDHLLVHDDMLSDRRVAFILYLAPWSVSNRPAGSVENGSGDCHKQEADTINVDELSDGWASHMGGALELLSCDDRGPANVSHRVLPRNNMLAFFRVHTDSYHQVEEVVSLELPRLSINGWFHGPTAGDPACPTQAPTILPTPAPEYIAPDNSPVLLNEWIEATYMSPRCRAQIQTQMERSSEACLRALLLPRQYRRLLNALQSPEVEWEWVGPRHQRRYERITDACLQRLDKGDAIRQALQLLASAAFGRMLAACTALPLHRLQPPQLRRHRPATYTLLPPREEYQQPRLEVTMYIGSGIGDDDSADDSGDASANDSGSGSGRGAGGGVVYVAPEDSAGGALLSLTPHDNALNLVYCDAGAASFTRYLSRLTAPHHPPFYLLTCTYSE</sequence>
<keyword evidence="5" id="KW-0223">Dioxygenase</keyword>
<dbReference type="Proteomes" id="UP001153292">
    <property type="component" value="Chromosome 1"/>
</dbReference>
<keyword evidence="4" id="KW-0847">Vitamin C</keyword>
<evidence type="ECO:0000256" key="9">
    <source>
        <dbReference type="ARBA" id="ARBA00047444"/>
    </source>
</evidence>